<comment type="caution">
    <text evidence="1">The sequence shown here is derived from an EMBL/GenBank/DDBJ whole genome shotgun (WGS) entry which is preliminary data.</text>
</comment>
<keyword evidence="2" id="KW-1185">Reference proteome</keyword>
<organism evidence="1 2">
    <name type="scientific">Crotalaria pallida</name>
    <name type="common">Smooth rattlebox</name>
    <name type="synonym">Crotalaria striata</name>
    <dbReference type="NCBI Taxonomy" id="3830"/>
    <lineage>
        <taxon>Eukaryota</taxon>
        <taxon>Viridiplantae</taxon>
        <taxon>Streptophyta</taxon>
        <taxon>Embryophyta</taxon>
        <taxon>Tracheophyta</taxon>
        <taxon>Spermatophyta</taxon>
        <taxon>Magnoliopsida</taxon>
        <taxon>eudicotyledons</taxon>
        <taxon>Gunneridae</taxon>
        <taxon>Pentapetalae</taxon>
        <taxon>rosids</taxon>
        <taxon>fabids</taxon>
        <taxon>Fabales</taxon>
        <taxon>Fabaceae</taxon>
        <taxon>Papilionoideae</taxon>
        <taxon>50 kb inversion clade</taxon>
        <taxon>genistoids sensu lato</taxon>
        <taxon>core genistoids</taxon>
        <taxon>Crotalarieae</taxon>
        <taxon>Crotalaria</taxon>
    </lineage>
</organism>
<dbReference type="AlphaFoldDB" id="A0AAN9FCA4"/>
<sequence length="85" mass="9180">MVPRGAAASVCFKIGLAHLEQNQLSDALSCFDEAFLALAKEQSRGSDIKAQATICAQNKIPVTLLWNFLFVSKEENAAMKVIGIP</sequence>
<dbReference type="EMBL" id="JAYWIO010000003">
    <property type="protein sequence ID" value="KAK7273704.1"/>
    <property type="molecule type" value="Genomic_DNA"/>
</dbReference>
<reference evidence="1 2" key="1">
    <citation type="submission" date="2024-01" db="EMBL/GenBank/DDBJ databases">
        <title>The genomes of 5 underutilized Papilionoideae crops provide insights into root nodulation and disease resistanc.</title>
        <authorList>
            <person name="Yuan L."/>
        </authorList>
    </citation>
    <scope>NUCLEOTIDE SEQUENCE [LARGE SCALE GENOMIC DNA]</scope>
    <source>
        <strain evidence="1">ZHUSHIDOU_FW_LH</strain>
        <tissue evidence="1">Leaf</tissue>
    </source>
</reference>
<evidence type="ECO:0000313" key="2">
    <source>
        <dbReference type="Proteomes" id="UP001372338"/>
    </source>
</evidence>
<protein>
    <submittedName>
        <fullName evidence="1">Uncharacterized protein</fullName>
    </submittedName>
</protein>
<accession>A0AAN9FCA4</accession>
<evidence type="ECO:0000313" key="1">
    <source>
        <dbReference type="EMBL" id="KAK7273704.1"/>
    </source>
</evidence>
<dbReference type="Proteomes" id="UP001372338">
    <property type="component" value="Unassembled WGS sequence"/>
</dbReference>
<name>A0AAN9FCA4_CROPI</name>
<proteinExistence type="predicted"/>
<gene>
    <name evidence="1" type="ORF">RIF29_14763</name>
</gene>